<feature type="compositionally biased region" description="Polar residues" evidence="1">
    <location>
        <begin position="30"/>
        <end position="39"/>
    </location>
</feature>
<feature type="region of interest" description="Disordered" evidence="1">
    <location>
        <begin position="19"/>
        <end position="105"/>
    </location>
</feature>
<reference evidence="2 3" key="1">
    <citation type="submission" date="2020-04" db="EMBL/GenBank/DDBJ databases">
        <title>Perkinsus chesapeaki whole genome sequence.</title>
        <authorList>
            <person name="Bogema D.R."/>
        </authorList>
    </citation>
    <scope>NUCLEOTIDE SEQUENCE [LARGE SCALE GENOMIC DNA]</scope>
    <source>
        <strain evidence="2">ATCC PRA-425</strain>
    </source>
</reference>
<evidence type="ECO:0000313" key="2">
    <source>
        <dbReference type="EMBL" id="KAF4650901.1"/>
    </source>
</evidence>
<accession>A0A7J6KWC8</accession>
<evidence type="ECO:0000313" key="3">
    <source>
        <dbReference type="Proteomes" id="UP000591131"/>
    </source>
</evidence>
<gene>
    <name evidence="2" type="ORF">FOL47_000780</name>
</gene>
<name>A0A7J6KWC8_PERCH</name>
<proteinExistence type="predicted"/>
<feature type="compositionally biased region" description="Acidic residues" evidence="1">
    <location>
        <begin position="74"/>
        <end position="88"/>
    </location>
</feature>
<dbReference type="AlphaFoldDB" id="A0A7J6KWC8"/>
<dbReference type="EMBL" id="JAAPAO010001158">
    <property type="protein sequence ID" value="KAF4650901.1"/>
    <property type="molecule type" value="Genomic_DNA"/>
</dbReference>
<protein>
    <submittedName>
        <fullName evidence="2">Uncharacterized protein</fullName>
    </submittedName>
</protein>
<feature type="compositionally biased region" description="Low complexity" evidence="1">
    <location>
        <begin position="45"/>
        <end position="55"/>
    </location>
</feature>
<dbReference type="Proteomes" id="UP000591131">
    <property type="component" value="Unassembled WGS sequence"/>
</dbReference>
<sequence>MARKIPRLPQDAKVLDYRNAQRVSVEDQTARGTRTSSSVVFLEDSSASSSNNSVNGPEYPTKNTVVPLLQGYISDDENDVQNSSEEEPTPPGLGDAGTSSIRIPRRRRRLDYNAFGKDGSRKYLDEPESE</sequence>
<keyword evidence="3" id="KW-1185">Reference proteome</keyword>
<evidence type="ECO:0000256" key="1">
    <source>
        <dbReference type="SAM" id="MobiDB-lite"/>
    </source>
</evidence>
<organism evidence="2 3">
    <name type="scientific">Perkinsus chesapeaki</name>
    <name type="common">Clam parasite</name>
    <name type="synonym">Perkinsus andrewsi</name>
    <dbReference type="NCBI Taxonomy" id="330153"/>
    <lineage>
        <taxon>Eukaryota</taxon>
        <taxon>Sar</taxon>
        <taxon>Alveolata</taxon>
        <taxon>Perkinsozoa</taxon>
        <taxon>Perkinsea</taxon>
        <taxon>Perkinsida</taxon>
        <taxon>Perkinsidae</taxon>
        <taxon>Perkinsus</taxon>
    </lineage>
</organism>
<comment type="caution">
    <text evidence="2">The sequence shown here is derived from an EMBL/GenBank/DDBJ whole genome shotgun (WGS) entry which is preliminary data.</text>
</comment>